<sequence length="642" mass="71356">MSMKSLIYYLDGLSLKVKMAIASSLLVAITVFGVLVLDSIRLHRVETALTSYMNQLKDMIFMSTYDSLKKGNMHVFKNMIAEIGKYHDVAEFSLVHTDGLVAYSSNPEKVGQKVEHEFNPEHEESFTDNGNMVYHFPVKTIGYCLRCHTDWREDTVNSYYLVKLKRDALISVQRMSYISDIFVLICGTLLVFIIYFLVNKLVIRNVDKLQNTIVCASENLDLSLKSDISSRDEMGEIAARYNKFMEIIGRDITGTFKSISNVMEQVLPLSLSAMRIKKMNDETLRLAGEVAAASEEVSASVRDSAENIQNSSTKADETLRLSEDGGIAMQETTKLASNVSGLVNTLSEEMQELLKSSVEVGEIVRVITDITEQTNLLALNAAIEAARAGEAGRGFAVVADEVRKLAEKTHNSAADITNVVSSMQTKVQAAVNNAGKALEIVNLQGSKVVTANEKFMDIKASVDELNGLLMHIASAVQQQSAATSQIAVNIEDVAKMSEMNSGGIDKMVKGVEIVVQQLDESESELKKFTLDAKIIPFIHAKASHVLMMKSVYHGYMYNGRVEIKSFEDCDFTKFVRNEGEKEFGRDPDFAALDAPHRSIHSLAQKIKHMLEKRENPANELEALQSEIENFIGKLNIMIEKYS</sequence>
<dbReference type="Gene3D" id="6.10.340.10">
    <property type="match status" value="1"/>
</dbReference>
<dbReference type="PROSITE" id="PS50192">
    <property type="entry name" value="T_SNARE"/>
    <property type="match status" value="1"/>
</dbReference>
<evidence type="ECO:0000313" key="10">
    <source>
        <dbReference type="Proteomes" id="UP000287502"/>
    </source>
</evidence>
<dbReference type="PRINTS" id="PR00260">
    <property type="entry name" value="CHEMTRNSDUCR"/>
</dbReference>
<feature type="transmembrane region" description="Helical" evidence="6">
    <location>
        <begin position="20"/>
        <end position="37"/>
    </location>
</feature>
<keyword evidence="2" id="KW-1003">Cell membrane</keyword>
<reference evidence="9 10" key="1">
    <citation type="submission" date="2019-01" db="EMBL/GenBank/DDBJ databases">
        <title>Geovibrio thiophilus DSM 11263, complete genome.</title>
        <authorList>
            <person name="Spring S."/>
            <person name="Bunk B."/>
            <person name="Sproer C."/>
        </authorList>
    </citation>
    <scope>NUCLEOTIDE SEQUENCE [LARGE SCALE GENOMIC DNA]</scope>
    <source>
        <strain evidence="9 10">DSM 11263</strain>
    </source>
</reference>
<dbReference type="SUPFAM" id="SSF58104">
    <property type="entry name" value="Methyl-accepting chemotaxis protein (MCP) signaling domain"/>
    <property type="match status" value="1"/>
</dbReference>
<dbReference type="Gene3D" id="3.30.450.290">
    <property type="match status" value="1"/>
</dbReference>
<dbReference type="Proteomes" id="UP000287502">
    <property type="component" value="Chromosome"/>
</dbReference>
<dbReference type="AlphaFoldDB" id="A0A410JYK7"/>
<evidence type="ECO:0000256" key="6">
    <source>
        <dbReference type="SAM" id="Phobius"/>
    </source>
</evidence>
<keyword evidence="2" id="KW-0997">Cell inner membrane</keyword>
<evidence type="ECO:0000313" key="9">
    <source>
        <dbReference type="EMBL" id="QAR33213.1"/>
    </source>
</evidence>
<keyword evidence="3 5" id="KW-0807">Transducer</keyword>
<dbReference type="GO" id="GO:0005886">
    <property type="term" value="C:plasma membrane"/>
    <property type="evidence" value="ECO:0007669"/>
    <property type="project" value="UniProtKB-SubCell"/>
</dbReference>
<dbReference type="Gene3D" id="1.20.120.30">
    <property type="entry name" value="Aspartate receptor, ligand-binding domain"/>
    <property type="match status" value="1"/>
</dbReference>
<evidence type="ECO:0000256" key="4">
    <source>
        <dbReference type="ARBA" id="ARBA00029447"/>
    </source>
</evidence>
<protein>
    <recommendedName>
        <fullName evidence="11">Methyl-accepting chemotaxis protein</fullName>
    </recommendedName>
</protein>
<comment type="similarity">
    <text evidence="4">Belongs to the methyl-accepting chemotaxis (MCP) protein family.</text>
</comment>
<evidence type="ECO:0000259" key="7">
    <source>
        <dbReference type="PROSITE" id="PS50111"/>
    </source>
</evidence>
<name>A0A410JYK7_9BACT</name>
<feature type="domain" description="T-SNARE coiled-coil homology" evidence="8">
    <location>
        <begin position="453"/>
        <end position="507"/>
    </location>
</feature>
<feature type="transmembrane region" description="Helical" evidence="6">
    <location>
        <begin position="175"/>
        <end position="198"/>
    </location>
</feature>
<keyword evidence="6" id="KW-0472">Membrane</keyword>
<keyword evidence="6" id="KW-1133">Transmembrane helix</keyword>
<organism evidence="9 10">
    <name type="scientific">Geovibrio thiophilus</name>
    <dbReference type="NCBI Taxonomy" id="139438"/>
    <lineage>
        <taxon>Bacteria</taxon>
        <taxon>Pseudomonadati</taxon>
        <taxon>Deferribacterota</taxon>
        <taxon>Deferribacteres</taxon>
        <taxon>Deferribacterales</taxon>
        <taxon>Geovibrionaceae</taxon>
        <taxon>Geovibrio</taxon>
    </lineage>
</organism>
<dbReference type="PANTHER" id="PTHR32089">
    <property type="entry name" value="METHYL-ACCEPTING CHEMOTAXIS PROTEIN MCPB"/>
    <property type="match status" value="1"/>
</dbReference>
<dbReference type="GO" id="GO:0007165">
    <property type="term" value="P:signal transduction"/>
    <property type="evidence" value="ECO:0007669"/>
    <property type="project" value="UniProtKB-KW"/>
</dbReference>
<dbReference type="KEGG" id="gtl:EP073_07290"/>
<dbReference type="PROSITE" id="PS50111">
    <property type="entry name" value="CHEMOTAXIS_TRANSDUC_2"/>
    <property type="match status" value="1"/>
</dbReference>
<dbReference type="InterPro" id="IPR004090">
    <property type="entry name" value="Chemotax_Me-accpt_rcpt"/>
</dbReference>
<accession>A0A410JYK7</accession>
<dbReference type="InterPro" id="IPR000727">
    <property type="entry name" value="T_SNARE_dom"/>
</dbReference>
<dbReference type="EMBL" id="CP035108">
    <property type="protein sequence ID" value="QAR33213.1"/>
    <property type="molecule type" value="Genomic_DNA"/>
</dbReference>
<evidence type="ECO:0000256" key="5">
    <source>
        <dbReference type="PROSITE-ProRule" id="PRU00284"/>
    </source>
</evidence>
<dbReference type="PANTHER" id="PTHR32089:SF112">
    <property type="entry name" value="LYSOZYME-LIKE PROTEIN-RELATED"/>
    <property type="match status" value="1"/>
</dbReference>
<dbReference type="GO" id="GO:0004888">
    <property type="term" value="F:transmembrane signaling receptor activity"/>
    <property type="evidence" value="ECO:0007669"/>
    <property type="project" value="InterPro"/>
</dbReference>
<dbReference type="InterPro" id="IPR004089">
    <property type="entry name" value="MCPsignal_dom"/>
</dbReference>
<gene>
    <name evidence="9" type="ORF">EP073_07290</name>
</gene>
<dbReference type="Pfam" id="PF00015">
    <property type="entry name" value="MCPsignal"/>
    <property type="match status" value="1"/>
</dbReference>
<dbReference type="SMART" id="SM00283">
    <property type="entry name" value="MA"/>
    <property type="match status" value="1"/>
</dbReference>
<evidence type="ECO:0000256" key="1">
    <source>
        <dbReference type="ARBA" id="ARBA00004429"/>
    </source>
</evidence>
<feature type="domain" description="Methyl-accepting transducer" evidence="7">
    <location>
        <begin position="258"/>
        <end position="494"/>
    </location>
</feature>
<evidence type="ECO:0008006" key="11">
    <source>
        <dbReference type="Google" id="ProtNLM"/>
    </source>
</evidence>
<dbReference type="CDD" id="cd11386">
    <property type="entry name" value="MCP_signal"/>
    <property type="match status" value="1"/>
</dbReference>
<keyword evidence="6" id="KW-0812">Transmembrane</keyword>
<evidence type="ECO:0000259" key="8">
    <source>
        <dbReference type="PROSITE" id="PS50192"/>
    </source>
</evidence>
<keyword evidence="10" id="KW-1185">Reference proteome</keyword>
<evidence type="ECO:0000256" key="2">
    <source>
        <dbReference type="ARBA" id="ARBA00022519"/>
    </source>
</evidence>
<dbReference type="GO" id="GO:0006935">
    <property type="term" value="P:chemotaxis"/>
    <property type="evidence" value="ECO:0007669"/>
    <property type="project" value="InterPro"/>
</dbReference>
<comment type="subcellular location">
    <subcellularLocation>
        <location evidence="1">Cell inner membrane</location>
        <topology evidence="1">Multi-pass membrane protein</topology>
    </subcellularLocation>
</comment>
<dbReference type="OrthoDB" id="9760371at2"/>
<evidence type="ECO:0000256" key="3">
    <source>
        <dbReference type="ARBA" id="ARBA00023224"/>
    </source>
</evidence>
<dbReference type="Gene3D" id="1.10.287.950">
    <property type="entry name" value="Methyl-accepting chemotaxis protein"/>
    <property type="match status" value="1"/>
</dbReference>
<proteinExistence type="inferred from homology"/>